<dbReference type="Pfam" id="PF05730">
    <property type="entry name" value="CFEM"/>
    <property type="match status" value="1"/>
</dbReference>
<sequence length="240" mass="23119">MLASLQSVSLVLLLLSFQSAPVVNAAASLTPPQESSSQSSSGSVGLSASFTPLSSAASGSGAASGSASGNGSATATSSAQFPSLSGLSDCATQCFGLAVSQDGCTSLVDVNCYCRNTTRFTTGLVACISTQCRGDLASVESIAEQFCAQAATSTFLSFPTPPPTTTFSNPFTSSTSASGSVSGSGNGSSATFPSSSATSSSAPTSSSGAGQGNHAMATGPLNGAIGIFGLVVSLAGVALA</sequence>
<evidence type="ECO:0000256" key="4">
    <source>
        <dbReference type="ARBA" id="ARBA00023157"/>
    </source>
</evidence>
<feature type="region of interest" description="Disordered" evidence="5">
    <location>
        <begin position="185"/>
        <end position="214"/>
    </location>
</feature>
<feature type="compositionally biased region" description="Low complexity" evidence="5">
    <location>
        <begin position="185"/>
        <end position="208"/>
    </location>
</feature>
<evidence type="ECO:0000313" key="9">
    <source>
        <dbReference type="Proteomes" id="UP000193067"/>
    </source>
</evidence>
<evidence type="ECO:0000256" key="2">
    <source>
        <dbReference type="ARBA" id="ARBA00022525"/>
    </source>
</evidence>
<dbReference type="Proteomes" id="UP000193067">
    <property type="component" value="Unassembled WGS sequence"/>
</dbReference>
<keyword evidence="2" id="KW-0964">Secreted</keyword>
<dbReference type="GO" id="GO:0005576">
    <property type="term" value="C:extracellular region"/>
    <property type="evidence" value="ECO:0007669"/>
    <property type="project" value="UniProtKB-SubCell"/>
</dbReference>
<reference evidence="8 9" key="1">
    <citation type="journal article" date="2015" name="Biotechnol. Biofuels">
        <title>Enhanced degradation of softwood versus hardwood by the white-rot fungus Pycnoporus coccineus.</title>
        <authorList>
            <person name="Couturier M."/>
            <person name="Navarro D."/>
            <person name="Chevret D."/>
            <person name="Henrissat B."/>
            <person name="Piumi F."/>
            <person name="Ruiz-Duenas F.J."/>
            <person name="Martinez A.T."/>
            <person name="Grigoriev I.V."/>
            <person name="Riley R."/>
            <person name="Lipzen A."/>
            <person name="Berrin J.G."/>
            <person name="Master E.R."/>
            <person name="Rosso M.N."/>
        </authorList>
    </citation>
    <scope>NUCLEOTIDE SEQUENCE [LARGE SCALE GENOMIC DNA]</scope>
    <source>
        <strain evidence="8 9">BRFM310</strain>
    </source>
</reference>
<dbReference type="OrthoDB" id="3267106at2759"/>
<evidence type="ECO:0000256" key="1">
    <source>
        <dbReference type="ARBA" id="ARBA00004613"/>
    </source>
</evidence>
<proteinExistence type="predicted"/>
<organism evidence="8 9">
    <name type="scientific">Trametes coccinea (strain BRFM310)</name>
    <name type="common">Pycnoporus coccineus</name>
    <dbReference type="NCBI Taxonomy" id="1353009"/>
    <lineage>
        <taxon>Eukaryota</taxon>
        <taxon>Fungi</taxon>
        <taxon>Dikarya</taxon>
        <taxon>Basidiomycota</taxon>
        <taxon>Agaricomycotina</taxon>
        <taxon>Agaricomycetes</taxon>
        <taxon>Polyporales</taxon>
        <taxon>Polyporaceae</taxon>
        <taxon>Trametes</taxon>
    </lineage>
</organism>
<evidence type="ECO:0000256" key="3">
    <source>
        <dbReference type="ARBA" id="ARBA00022729"/>
    </source>
</evidence>
<evidence type="ECO:0000256" key="6">
    <source>
        <dbReference type="SAM" id="SignalP"/>
    </source>
</evidence>
<dbReference type="SMART" id="SM00747">
    <property type="entry name" value="CFEM"/>
    <property type="match status" value="1"/>
</dbReference>
<feature type="chain" id="PRO_5012711486" description="CFEM domain-containing protein" evidence="6">
    <location>
        <begin position="26"/>
        <end position="240"/>
    </location>
</feature>
<feature type="domain" description="CFEM" evidence="7">
    <location>
        <begin position="61"/>
        <end position="182"/>
    </location>
</feature>
<evidence type="ECO:0000259" key="7">
    <source>
        <dbReference type="PROSITE" id="PS52012"/>
    </source>
</evidence>
<keyword evidence="4" id="KW-1015">Disulfide bond</keyword>
<keyword evidence="3 6" id="KW-0732">Signal</keyword>
<evidence type="ECO:0000313" key="8">
    <source>
        <dbReference type="EMBL" id="OSC98831.1"/>
    </source>
</evidence>
<protein>
    <recommendedName>
        <fullName evidence="7">CFEM domain-containing protein</fullName>
    </recommendedName>
</protein>
<evidence type="ECO:0000256" key="5">
    <source>
        <dbReference type="SAM" id="MobiDB-lite"/>
    </source>
</evidence>
<feature type="signal peptide" evidence="6">
    <location>
        <begin position="1"/>
        <end position="25"/>
    </location>
</feature>
<dbReference type="AlphaFoldDB" id="A0A1Y2IFZ9"/>
<keyword evidence="9" id="KW-1185">Reference proteome</keyword>
<accession>A0A1Y2IFZ9</accession>
<gene>
    <name evidence="8" type="ORF">PYCCODRAFT_1480382</name>
</gene>
<dbReference type="PROSITE" id="PS52012">
    <property type="entry name" value="CFEM"/>
    <property type="match status" value="1"/>
</dbReference>
<dbReference type="InterPro" id="IPR008427">
    <property type="entry name" value="Extracellular_membr_CFEM_dom"/>
</dbReference>
<dbReference type="EMBL" id="KZ084134">
    <property type="protein sequence ID" value="OSC98831.1"/>
    <property type="molecule type" value="Genomic_DNA"/>
</dbReference>
<name>A0A1Y2IFZ9_TRAC3</name>
<comment type="subcellular location">
    <subcellularLocation>
        <location evidence="1">Secreted</location>
    </subcellularLocation>
</comment>